<dbReference type="GO" id="GO:0007165">
    <property type="term" value="P:signal transduction"/>
    <property type="evidence" value="ECO:0007669"/>
    <property type="project" value="InterPro"/>
</dbReference>
<dbReference type="OrthoDB" id="21085at2759"/>
<feature type="region of interest" description="Disordered" evidence="4">
    <location>
        <begin position="863"/>
        <end position="897"/>
    </location>
</feature>
<accession>A0A084VAN5</accession>
<evidence type="ECO:0000259" key="6">
    <source>
        <dbReference type="PROSITE" id="PS50200"/>
    </source>
</evidence>
<dbReference type="PANTHER" id="PTHR23101">
    <property type="entry name" value="RAB GDP/GTP EXCHANGE FACTOR"/>
    <property type="match status" value="1"/>
</dbReference>
<dbReference type="PANTHER" id="PTHR23101:SF104">
    <property type="entry name" value="PROTEIN SPRINT"/>
    <property type="match status" value="1"/>
</dbReference>
<dbReference type="Pfam" id="PF23268">
    <property type="entry name" value="RIN1"/>
    <property type="match status" value="1"/>
</dbReference>
<feature type="compositionally biased region" description="Polar residues" evidence="4">
    <location>
        <begin position="168"/>
        <end position="177"/>
    </location>
</feature>
<dbReference type="EnsemblMetazoa" id="ASIC000848-RA">
    <property type="protein sequence ID" value="ASIC000848-PA"/>
    <property type="gene ID" value="ASIC000848"/>
</dbReference>
<dbReference type="EMBL" id="ATLV01004135">
    <property type="status" value="NOT_ANNOTATED_CDS"/>
    <property type="molecule type" value="Genomic_DNA"/>
</dbReference>
<dbReference type="STRING" id="74873.A0A084VAN5"/>
<reference evidence="8 10" key="1">
    <citation type="journal article" date="2014" name="BMC Genomics">
        <title>Genome sequence of Anopheles sinensis provides insight into genetics basis of mosquito competence for malaria parasites.</title>
        <authorList>
            <person name="Zhou D."/>
            <person name="Zhang D."/>
            <person name="Ding G."/>
            <person name="Shi L."/>
            <person name="Hou Q."/>
            <person name="Ye Y."/>
            <person name="Xu Y."/>
            <person name="Zhou H."/>
            <person name="Xiong C."/>
            <person name="Li S."/>
            <person name="Yu J."/>
            <person name="Hong S."/>
            <person name="Yu X."/>
            <person name="Zou P."/>
            <person name="Chen C."/>
            <person name="Chang X."/>
            <person name="Wang W."/>
            <person name="Lv Y."/>
            <person name="Sun Y."/>
            <person name="Ma L."/>
            <person name="Shen B."/>
            <person name="Zhu C."/>
        </authorList>
    </citation>
    <scope>NUCLEOTIDE SEQUENCE [LARGE SCALE GENOMIC DNA]</scope>
</reference>
<feature type="region of interest" description="Disordered" evidence="4">
    <location>
        <begin position="602"/>
        <end position="661"/>
    </location>
</feature>
<evidence type="ECO:0000256" key="4">
    <source>
        <dbReference type="SAM" id="MobiDB-lite"/>
    </source>
</evidence>
<evidence type="ECO:0000313" key="9">
    <source>
        <dbReference type="EnsemblMetazoa" id="ASIC000848-PA"/>
    </source>
</evidence>
<dbReference type="VEuPathDB" id="VectorBase:ASIC000848"/>
<evidence type="ECO:0000256" key="3">
    <source>
        <dbReference type="PROSITE-ProRule" id="PRU00191"/>
    </source>
</evidence>
<evidence type="ECO:0000313" key="10">
    <source>
        <dbReference type="Proteomes" id="UP000030765"/>
    </source>
</evidence>
<dbReference type="SUPFAM" id="SSF109993">
    <property type="entry name" value="VPS9 domain"/>
    <property type="match status" value="1"/>
</dbReference>
<dbReference type="GO" id="GO:0005085">
    <property type="term" value="F:guanyl-nucleotide exchange factor activity"/>
    <property type="evidence" value="ECO:0007669"/>
    <property type="project" value="InterPro"/>
</dbReference>
<dbReference type="InterPro" id="IPR036860">
    <property type="entry name" value="SH2_dom_sf"/>
</dbReference>
<dbReference type="OMA" id="CKMIAHK"/>
<evidence type="ECO:0000259" key="5">
    <source>
        <dbReference type="PROSITE" id="PS50001"/>
    </source>
</evidence>
<dbReference type="InterPro" id="IPR003123">
    <property type="entry name" value="VPS9"/>
</dbReference>
<dbReference type="InterPro" id="IPR037191">
    <property type="entry name" value="VPS9_dom_sf"/>
</dbReference>
<reference evidence="9" key="2">
    <citation type="submission" date="2020-05" db="UniProtKB">
        <authorList>
            <consortium name="EnsemblMetazoa"/>
        </authorList>
    </citation>
    <scope>IDENTIFICATION</scope>
</reference>
<dbReference type="VEuPathDB" id="VectorBase:ASIS010320"/>
<dbReference type="InterPro" id="IPR000980">
    <property type="entry name" value="SH2"/>
</dbReference>
<evidence type="ECO:0000256" key="2">
    <source>
        <dbReference type="ARBA" id="ARBA00022468"/>
    </source>
</evidence>
<feature type="region of interest" description="Disordered" evidence="4">
    <location>
        <begin position="757"/>
        <end position="793"/>
    </location>
</feature>
<dbReference type="GO" id="GO:0031267">
    <property type="term" value="F:small GTPase binding"/>
    <property type="evidence" value="ECO:0007669"/>
    <property type="project" value="TreeGrafter"/>
</dbReference>
<dbReference type="GO" id="GO:0030139">
    <property type="term" value="C:endocytic vesicle"/>
    <property type="evidence" value="ECO:0007669"/>
    <property type="project" value="TreeGrafter"/>
</dbReference>
<feature type="region of interest" description="Disordered" evidence="4">
    <location>
        <begin position="346"/>
        <end position="370"/>
    </location>
</feature>
<keyword evidence="3" id="KW-0727">SH2 domain</keyword>
<dbReference type="InterPro" id="IPR000159">
    <property type="entry name" value="RA_dom"/>
</dbReference>
<dbReference type="SUPFAM" id="SSF55550">
    <property type="entry name" value="SH2 domain"/>
    <property type="match status" value="1"/>
</dbReference>
<feature type="compositionally biased region" description="Polar residues" evidence="4">
    <location>
        <begin position="762"/>
        <end position="772"/>
    </location>
</feature>
<dbReference type="SMART" id="SM00167">
    <property type="entry name" value="VPS9"/>
    <property type="match status" value="1"/>
</dbReference>
<dbReference type="GO" id="GO:0005096">
    <property type="term" value="F:GTPase activator activity"/>
    <property type="evidence" value="ECO:0007669"/>
    <property type="project" value="UniProtKB-KW"/>
</dbReference>
<gene>
    <name evidence="8" type="ORF">ZHAS_00000848</name>
</gene>
<feature type="domain" description="Ras-associating" evidence="6">
    <location>
        <begin position="1417"/>
        <end position="1483"/>
    </location>
</feature>
<organism evidence="8">
    <name type="scientific">Anopheles sinensis</name>
    <name type="common">Mosquito</name>
    <dbReference type="NCBI Taxonomy" id="74873"/>
    <lineage>
        <taxon>Eukaryota</taxon>
        <taxon>Metazoa</taxon>
        <taxon>Ecdysozoa</taxon>
        <taxon>Arthropoda</taxon>
        <taxon>Hexapoda</taxon>
        <taxon>Insecta</taxon>
        <taxon>Pterygota</taxon>
        <taxon>Neoptera</taxon>
        <taxon>Endopterygota</taxon>
        <taxon>Diptera</taxon>
        <taxon>Nematocera</taxon>
        <taxon>Culicoidea</taxon>
        <taxon>Culicidae</taxon>
        <taxon>Anophelinae</taxon>
        <taxon>Anopheles</taxon>
    </lineage>
</organism>
<evidence type="ECO:0000313" key="8">
    <source>
        <dbReference type="EMBL" id="KFB35029.1"/>
    </source>
</evidence>
<feature type="compositionally biased region" description="Acidic residues" evidence="4">
    <location>
        <begin position="183"/>
        <end position="196"/>
    </location>
</feature>
<evidence type="ECO:0000259" key="7">
    <source>
        <dbReference type="PROSITE" id="PS51205"/>
    </source>
</evidence>
<evidence type="ECO:0000256" key="1">
    <source>
        <dbReference type="ARBA" id="ARBA00006919"/>
    </source>
</evidence>
<feature type="compositionally biased region" description="Polar residues" evidence="4">
    <location>
        <begin position="354"/>
        <end position="370"/>
    </location>
</feature>
<keyword evidence="10" id="KW-1185">Reference proteome</keyword>
<feature type="region of interest" description="Disordered" evidence="4">
    <location>
        <begin position="163"/>
        <end position="201"/>
    </location>
</feature>
<dbReference type="GO" id="GO:0005829">
    <property type="term" value="C:cytosol"/>
    <property type="evidence" value="ECO:0007669"/>
    <property type="project" value="TreeGrafter"/>
</dbReference>
<protein>
    <submittedName>
        <fullName evidence="8">AGAP002493-PA-like protein</fullName>
    </submittedName>
</protein>
<dbReference type="Pfam" id="PF00017">
    <property type="entry name" value="SH2"/>
    <property type="match status" value="1"/>
</dbReference>
<feature type="region of interest" description="Disordered" evidence="4">
    <location>
        <begin position="520"/>
        <end position="557"/>
    </location>
</feature>
<dbReference type="Pfam" id="PF02204">
    <property type="entry name" value="VPS9"/>
    <property type="match status" value="1"/>
</dbReference>
<dbReference type="CDD" id="cd01776">
    <property type="entry name" value="RA_Rin"/>
    <property type="match status" value="1"/>
</dbReference>
<dbReference type="EMBL" id="KE524190">
    <property type="protein sequence ID" value="KFB35029.1"/>
    <property type="molecule type" value="Genomic_DNA"/>
</dbReference>
<proteinExistence type="inferred from homology"/>
<name>A0A084VAN5_ANOSI</name>
<dbReference type="Gene3D" id="1.20.1050.80">
    <property type="entry name" value="VPS9 domain"/>
    <property type="match status" value="1"/>
</dbReference>
<feature type="region of interest" description="Disordered" evidence="4">
    <location>
        <begin position="54"/>
        <end position="83"/>
    </location>
</feature>
<dbReference type="PROSITE" id="PS51205">
    <property type="entry name" value="VPS9"/>
    <property type="match status" value="1"/>
</dbReference>
<dbReference type="Gene3D" id="3.30.505.10">
    <property type="entry name" value="SH2 domain"/>
    <property type="match status" value="1"/>
</dbReference>
<feature type="compositionally biased region" description="Basic residues" evidence="4">
    <location>
        <begin position="647"/>
        <end position="656"/>
    </location>
</feature>
<dbReference type="Pfam" id="PF00788">
    <property type="entry name" value="RA"/>
    <property type="match status" value="1"/>
</dbReference>
<dbReference type="Proteomes" id="UP000030765">
    <property type="component" value="Unassembled WGS sequence"/>
</dbReference>
<comment type="similarity">
    <text evidence="1">Belongs to the RIN (Ras interaction/interference) family.</text>
</comment>
<dbReference type="PROSITE" id="PS50200">
    <property type="entry name" value="RA"/>
    <property type="match status" value="1"/>
</dbReference>
<dbReference type="InterPro" id="IPR045046">
    <property type="entry name" value="Vps9-like"/>
</dbReference>
<feature type="domain" description="VPS9" evidence="7">
    <location>
        <begin position="1260"/>
        <end position="1402"/>
    </location>
</feature>
<keyword evidence="2" id="KW-0343">GTPase activation</keyword>
<sequence>MESETDDSCYERKDIPVEKFGGDFYHSRDVTTRQLNRHLANCATDISPAHGRPISLPAKLYDPGAPSGGDADGGGRDQLDGGANVIDSSSLIRRYAEVTKFKHESSNSSSGNRLSRGTDSSLVVAKKRLSALHSNSQMQANEGEILDDDMAPLLPGNRELSQEELYESHTSLVSSSEGGILAEGEDTSSEESEQESENSANPAACVLSLVERLLRTHPVWFLPGIQRSGAIHLLQGKEEGNFIVRGSSQSKTMAVSVRLPANSGPYIEHYLIQANNGLLSLESSRFKFDSIPALIAHYTQCCDELPVQLCLPAALREAKNRQQLSSLALLGQEFWRYPMASSPKLKPTTAAPLSANSSHMNTPSEATHSSGIGTSVLNHTPTVAHGGMGTGATFGETPTDTFSTMSSFTVGNGHTLLSPESIDSAIMMSPMDPTQQQSGIIGKTSTFKARKQIISPATPHEVEKQIELFNANILGHGSSTVVHGTNGADLGGEMSTSTASSSIDGGKHTVVHTSTLERKLRAPRPTPPNTLNIKPIRSPPAPPARRIKPPSTAENSALAADTNVVSIFTPQQTPISTPTASGFQAPTNGGFKAVSSAVWYVGDADNGGENQGPRASGFPQQSEPESESRKPEPLDTGCISIPTSTRVSRRNKRKESKHYQESDILESPSVYCRSTLGDKISDYEDIWSQDATKSDRRSLLATTRQGVYGLEDLTLKGLVSPSVESMSYSHGKLSSYKGPAGHGVSTFSVDNLGIPAHGLDPGSTSDRASTPTEKPRPPVALKTFSPIPKEDQRFGGRPAFLDLRQRSCLNISNSTPAGTPIALDTVVAIGNNQEQKQNSPFYADPADILSMHNIVRRSPLNRMASANSSQRHSEPPKQLLGNEDISTPSAHPWGNGHGCHVNNNFQATSLDELALEKTDSLITGVRLNELSLSGGGGMRYGHGSSDYDSDIRWKTPSASLKNVDIHSGKMLHQKSTDSLATASRPVTIHQIIAKKLPHLNLSERLLDGSVLHDGGVNGTNGESSFGTLGNRGQRKSAYDNVEKHANAYATSAINSAHSDDGTVFSEPWDSSQWDSFFPNEQSASNVSSACNNFDSSGLVLKEGRCRKEGVQQTQSQQKVATILRTRSCRDREILSHPRNRTSHNGPGESIATYAFYLANKQDSTFSRNISNFIACTKESKAAPHPQVVMRNMRQFMSGMKNYLVKHGEGEFANEVQKARAQLKPDEFLNLDAILEEVMHRLVILPLREHLYGLFVDYYSQSGDILLIVEKVRLTAGRGPAAFGIKNNVIPPSPTAMRQIATLFVRLQEAELPLAKLDLLLAAVSTIFEATTCCNGQQLSADDFLPVLVMVVAHCGFVGAEIEAEYMWGLLQPSLLSGEAGYYLTALCSAVHVLKNFTLSELEGHSTLDWDSSTMPNCSSVLRVIIPDEYNGSIQTRTLPIRPHTTTKEICRIIAHKARITNAQDYGLFKLIDGEGRPDGGERKAFYDCIQADRRQNSVAYRDAK</sequence>
<dbReference type="SMART" id="SM00252">
    <property type="entry name" value="SH2"/>
    <property type="match status" value="1"/>
</dbReference>
<dbReference type="PROSITE" id="PS50001">
    <property type="entry name" value="SH2"/>
    <property type="match status" value="1"/>
</dbReference>
<dbReference type="GO" id="GO:0016192">
    <property type="term" value="P:vesicle-mediated transport"/>
    <property type="evidence" value="ECO:0007669"/>
    <property type="project" value="InterPro"/>
</dbReference>
<feature type="domain" description="SH2" evidence="5">
    <location>
        <begin position="220"/>
        <end position="313"/>
    </location>
</feature>